<evidence type="ECO:0000256" key="2">
    <source>
        <dbReference type="ARBA" id="ARBA00022552"/>
    </source>
</evidence>
<organism evidence="16 17">
    <name type="scientific">Cucurbita argyrosperma subsp. sororia</name>
    <dbReference type="NCBI Taxonomy" id="37648"/>
    <lineage>
        <taxon>Eukaryota</taxon>
        <taxon>Viridiplantae</taxon>
        <taxon>Streptophyta</taxon>
        <taxon>Embryophyta</taxon>
        <taxon>Tracheophyta</taxon>
        <taxon>Spermatophyta</taxon>
        <taxon>Magnoliopsida</taxon>
        <taxon>eudicotyledons</taxon>
        <taxon>Gunneridae</taxon>
        <taxon>Pentapetalae</taxon>
        <taxon>rosids</taxon>
        <taxon>fabids</taxon>
        <taxon>Cucurbitales</taxon>
        <taxon>Cucurbitaceae</taxon>
        <taxon>Cucurbiteae</taxon>
        <taxon>Cucurbita</taxon>
    </lineage>
</organism>
<dbReference type="PROSITE" id="PS50082">
    <property type="entry name" value="WD_REPEATS_2"/>
    <property type="match status" value="1"/>
</dbReference>
<dbReference type="InterPro" id="IPR001680">
    <property type="entry name" value="WD40_rpt"/>
</dbReference>
<dbReference type="PANTHER" id="PTHR18359">
    <property type="entry name" value="WD-REPEAT PROTEIN-RELATED"/>
    <property type="match status" value="1"/>
</dbReference>
<sequence>MVDFAGAEWKMSLISQSVAAISNLEKVTGEAIVGSSSPLRNLDASDVEMSGADTTRPKKRKKEHKKEDAQLVKEQQQEMKNLENFLFGSLYSPVEFGKHEEVNGLSGEEKEAPALYIMDRSANSSLSAYEGDFGLLDESVNEEEPQQRKPVWIDEEEEKATVNITNVSRLRKLRKEEDEKSISGSEYVSRLRAQHAKLNPSTEWAQLDVQTSGGSDDDDLSSDDENAVVMADGYDDVDSIDDILRTSDNLVEKSGGKLLPGLLEYSRLVDANAEEPSNGPIHSVQFHRNAQLLLATGLDRRLRFFQIDGKRNTKIQSIFLEDCPIRKASFLPDGSQVIISGRRRFFYSLDLVKAKVDKIGPLVGREEKSLEVFEVSPDSSTVAFIGNEGYILLVSTKTKELIGTLKMNGTVRSLAFTDNGRQLLSSGGDGQVYHWDLGTRTCIHKGVDEGCINGTALGTSPNGALFAAGSDSGIVNIYNREEFLGGKKKPLKAIENLTTKVEFLKFNHDAQILAICSRMKKSSLKLIHVPSFTTFSNWPPPKKNLQYPSCLDFSPEGGYMAVGNAAGEACGVEWMGLVRACRKEWEFVLIQWGMKMRFQLLHAELRYVVEVSDSWGMANQVVKVKREAIAACITCPLCNKLLKEATTISECLHTFCRKCIHDKISDDELESCPVCNIDLGCAPLEKLRPDHNLEDLRAKIFPSRRRKAKTPEVAPVILPPVRRKERSLSSLVVNSPRVSSHATTSGRRTAAAAARIAAILRTPRVSSEKRVKKEDDSMEDCSESSSSLETSEKFNQNKRPDSSPSKSTISLRNKEVENGVDSMEGNMDIWKPLNYLVEVANRSKCFKSNSENKVELAEVDGSEAQASKSRNRESKRKQKRENGKTRTDPVSPETEKPKKLRRVRQKKEPFYGNSSITPQVVLDATSARLERRAGPIWLSLIASDQEGDVTLPQIPASYLRIKDGNLPVSFVQKYLMRKLDLSSESEVEVKCMGHPVVPTLDLHSLVDLWLQTAATSEKISASIGSSAEDFIMVLYYARKITVS</sequence>
<feature type="region of interest" description="Disordered" evidence="14">
    <location>
        <begin position="764"/>
        <end position="819"/>
    </location>
</feature>
<evidence type="ECO:0000256" key="13">
    <source>
        <dbReference type="PROSITE-ProRule" id="PRU00221"/>
    </source>
</evidence>
<dbReference type="PROSITE" id="PS50294">
    <property type="entry name" value="WD_REPEATS_REGION"/>
    <property type="match status" value="1"/>
</dbReference>
<gene>
    <name evidence="16" type="ORF">SDJN03_03716</name>
</gene>
<dbReference type="Pfam" id="PF13923">
    <property type="entry name" value="zf-C3HC4_2"/>
    <property type="match status" value="1"/>
</dbReference>
<evidence type="ECO:0000259" key="15">
    <source>
        <dbReference type="PROSITE" id="PS50089"/>
    </source>
</evidence>
<evidence type="ECO:0000313" key="17">
    <source>
        <dbReference type="Proteomes" id="UP000685013"/>
    </source>
</evidence>
<keyword evidence="5" id="KW-0479">Metal-binding</keyword>
<feature type="region of interest" description="Disordered" evidence="14">
    <location>
        <begin position="728"/>
        <end position="749"/>
    </location>
</feature>
<evidence type="ECO:0000256" key="14">
    <source>
        <dbReference type="SAM" id="MobiDB-lite"/>
    </source>
</evidence>
<dbReference type="GO" id="GO:0006364">
    <property type="term" value="P:rRNA processing"/>
    <property type="evidence" value="ECO:0007669"/>
    <property type="project" value="UniProtKB-KW"/>
</dbReference>
<evidence type="ECO:0000256" key="4">
    <source>
        <dbReference type="ARBA" id="ARBA00022574"/>
    </source>
</evidence>
<keyword evidence="8" id="KW-0862">Zinc</keyword>
<evidence type="ECO:0000256" key="1">
    <source>
        <dbReference type="ARBA" id="ARBA00004604"/>
    </source>
</evidence>
<dbReference type="PROSITE" id="PS00518">
    <property type="entry name" value="ZF_RING_1"/>
    <property type="match status" value="1"/>
</dbReference>
<keyword evidence="6" id="KW-0677">Repeat</keyword>
<feature type="region of interest" description="Disordered" evidence="14">
    <location>
        <begin position="35"/>
        <end position="73"/>
    </location>
</feature>
<dbReference type="PROSITE" id="PS50089">
    <property type="entry name" value="ZF_RING_2"/>
    <property type="match status" value="1"/>
</dbReference>
<dbReference type="InterPro" id="IPR045161">
    <property type="entry name" value="Utp18"/>
</dbReference>
<dbReference type="InterPro" id="IPR017907">
    <property type="entry name" value="Znf_RING_CS"/>
</dbReference>
<dbReference type="EMBL" id="JAGKQH010000002">
    <property type="protein sequence ID" value="KAG6606399.1"/>
    <property type="molecule type" value="Genomic_DNA"/>
</dbReference>
<protein>
    <recommendedName>
        <fullName evidence="11">U3 small nucleolar RNA-associated protein 18 homolog</fullName>
    </recommendedName>
</protein>
<feature type="compositionally biased region" description="Basic and acidic residues" evidence="14">
    <location>
        <begin position="880"/>
        <end position="897"/>
    </location>
</feature>
<proteinExistence type="inferred from homology"/>
<dbReference type="InterPro" id="IPR001841">
    <property type="entry name" value="Znf_RING"/>
</dbReference>
<dbReference type="GO" id="GO:0032040">
    <property type="term" value="C:small-subunit processome"/>
    <property type="evidence" value="ECO:0007669"/>
    <property type="project" value="TreeGrafter"/>
</dbReference>
<feature type="repeat" description="WD" evidence="13">
    <location>
        <begin position="404"/>
        <end position="445"/>
    </location>
</feature>
<keyword evidence="9" id="KW-0539">Nucleus</keyword>
<dbReference type="PANTHER" id="PTHR18359:SF0">
    <property type="entry name" value="U3 SMALL NUCLEOLAR RNA-ASSOCIATED PROTEIN 18 HOMOLOG"/>
    <property type="match status" value="1"/>
</dbReference>
<evidence type="ECO:0000256" key="5">
    <source>
        <dbReference type="ARBA" id="ARBA00022723"/>
    </source>
</evidence>
<feature type="compositionally biased region" description="Polar residues" evidence="14">
    <location>
        <begin position="202"/>
        <end position="211"/>
    </location>
</feature>
<evidence type="ECO:0000256" key="9">
    <source>
        <dbReference type="ARBA" id="ARBA00023242"/>
    </source>
</evidence>
<evidence type="ECO:0000256" key="12">
    <source>
        <dbReference type="PROSITE-ProRule" id="PRU00175"/>
    </source>
</evidence>
<evidence type="ECO:0000256" key="10">
    <source>
        <dbReference type="ARBA" id="ARBA00025767"/>
    </source>
</evidence>
<feature type="non-terminal residue" evidence="16">
    <location>
        <position position="1"/>
    </location>
</feature>
<feature type="compositionally biased region" description="Basic and acidic residues" evidence="14">
    <location>
        <begin position="766"/>
        <end position="775"/>
    </location>
</feature>
<dbReference type="GO" id="GO:0034388">
    <property type="term" value="C:Pwp2p-containing subcomplex of 90S preribosome"/>
    <property type="evidence" value="ECO:0007669"/>
    <property type="project" value="TreeGrafter"/>
</dbReference>
<evidence type="ECO:0000256" key="6">
    <source>
        <dbReference type="ARBA" id="ARBA00022737"/>
    </source>
</evidence>
<dbReference type="CDD" id="cd16525">
    <property type="entry name" value="RING-HC_PCGF"/>
    <property type="match status" value="1"/>
</dbReference>
<comment type="similarity">
    <text evidence="10">Belongs to the WD repeat UTP18 family.</text>
</comment>
<dbReference type="AlphaFoldDB" id="A0AAV6P3H1"/>
<accession>A0AAV6P3H1</accession>
<dbReference type="GO" id="GO:0008270">
    <property type="term" value="F:zinc ion binding"/>
    <property type="evidence" value="ECO:0007669"/>
    <property type="project" value="UniProtKB-KW"/>
</dbReference>
<dbReference type="Pfam" id="PF00400">
    <property type="entry name" value="WD40"/>
    <property type="match status" value="1"/>
</dbReference>
<keyword evidence="3" id="KW-0597">Phosphoprotein</keyword>
<dbReference type="Proteomes" id="UP000685013">
    <property type="component" value="Chromosome 2"/>
</dbReference>
<keyword evidence="17" id="KW-1185">Reference proteome</keyword>
<evidence type="ECO:0000256" key="11">
    <source>
        <dbReference type="ARBA" id="ARBA00074442"/>
    </source>
</evidence>
<feature type="compositionally biased region" description="Polar residues" evidence="14">
    <location>
        <begin position="728"/>
        <end position="741"/>
    </location>
</feature>
<keyword evidence="2" id="KW-0698">rRNA processing</keyword>
<feature type="domain" description="RING-type" evidence="15">
    <location>
        <begin position="635"/>
        <end position="676"/>
    </location>
</feature>
<evidence type="ECO:0000256" key="7">
    <source>
        <dbReference type="ARBA" id="ARBA00022771"/>
    </source>
</evidence>
<feature type="region of interest" description="Disordered" evidence="14">
    <location>
        <begin position="854"/>
        <end position="908"/>
    </location>
</feature>
<name>A0AAV6P3H1_9ROSI</name>
<keyword evidence="7 12" id="KW-0863">Zinc-finger</keyword>
<reference evidence="16 17" key="1">
    <citation type="journal article" date="2021" name="Hortic Res">
        <title>The domestication of Cucurbita argyrosperma as revealed by the genome of its wild relative.</title>
        <authorList>
            <person name="Barrera-Redondo J."/>
            <person name="Sanchez-de la Vega G."/>
            <person name="Aguirre-Liguori J.A."/>
            <person name="Castellanos-Morales G."/>
            <person name="Gutierrez-Guerrero Y.T."/>
            <person name="Aguirre-Dugua X."/>
            <person name="Aguirre-Planter E."/>
            <person name="Tenaillon M.I."/>
            <person name="Lira-Saade R."/>
            <person name="Eguiarte L.E."/>
        </authorList>
    </citation>
    <scope>NUCLEOTIDE SEQUENCE [LARGE SCALE GENOMIC DNA]</scope>
    <source>
        <strain evidence="16">JBR-2021</strain>
    </source>
</reference>
<comment type="caution">
    <text evidence="16">The sequence shown here is derived from an EMBL/GenBank/DDBJ whole genome shotgun (WGS) entry which is preliminary data.</text>
</comment>
<dbReference type="SMART" id="SM00184">
    <property type="entry name" value="RING"/>
    <property type="match status" value="1"/>
</dbReference>
<dbReference type="FunFam" id="2.130.10.10:FF:000121">
    <property type="entry name" value="U3 small nucleolar RNA-associated protein 18 homolog"/>
    <property type="match status" value="1"/>
</dbReference>
<evidence type="ECO:0000313" key="16">
    <source>
        <dbReference type="EMBL" id="KAG6606399.1"/>
    </source>
</evidence>
<feature type="region of interest" description="Disordered" evidence="14">
    <location>
        <begin position="202"/>
        <end position="223"/>
    </location>
</feature>
<feature type="compositionally biased region" description="Polar residues" evidence="14">
    <location>
        <begin position="802"/>
        <end position="811"/>
    </location>
</feature>
<evidence type="ECO:0000256" key="3">
    <source>
        <dbReference type="ARBA" id="ARBA00022553"/>
    </source>
</evidence>
<keyword evidence="4 13" id="KW-0853">WD repeat</keyword>
<dbReference type="SMART" id="SM00320">
    <property type="entry name" value="WD40"/>
    <property type="match status" value="3"/>
</dbReference>
<comment type="subcellular location">
    <subcellularLocation>
        <location evidence="1">Nucleus</location>
        <location evidence="1">Nucleolus</location>
    </subcellularLocation>
</comment>
<evidence type="ECO:0000256" key="8">
    <source>
        <dbReference type="ARBA" id="ARBA00022833"/>
    </source>
</evidence>